<evidence type="ECO:0000313" key="2">
    <source>
        <dbReference type="Proteomes" id="UP000789405"/>
    </source>
</evidence>
<dbReference type="EMBL" id="CAJVPY010019823">
    <property type="protein sequence ID" value="CAG8773062.1"/>
    <property type="molecule type" value="Genomic_DNA"/>
</dbReference>
<accession>A0A9N9NYY2</accession>
<proteinExistence type="predicted"/>
<feature type="non-terminal residue" evidence="1">
    <location>
        <position position="1"/>
    </location>
</feature>
<sequence>EKLTYKPGLFEFPYEPAIVNTELVYVLKGEKKIVITEVIIEDAIESVKQIKAFLKILMMDKTSGALDKKETIKELLEAILEHLPNTLPWSKIVKKFERRSPHRTNNSCRKSIVA</sequence>
<dbReference type="Proteomes" id="UP000789405">
    <property type="component" value="Unassembled WGS sequence"/>
</dbReference>
<evidence type="ECO:0000313" key="1">
    <source>
        <dbReference type="EMBL" id="CAG8773062.1"/>
    </source>
</evidence>
<reference evidence="1" key="1">
    <citation type="submission" date="2021-06" db="EMBL/GenBank/DDBJ databases">
        <authorList>
            <person name="Kallberg Y."/>
            <person name="Tangrot J."/>
            <person name="Rosling A."/>
        </authorList>
    </citation>
    <scope>NUCLEOTIDE SEQUENCE</scope>
    <source>
        <strain evidence="1">MA453B</strain>
    </source>
</reference>
<protein>
    <submittedName>
        <fullName evidence="1">4550_t:CDS:1</fullName>
    </submittedName>
</protein>
<keyword evidence="2" id="KW-1185">Reference proteome</keyword>
<dbReference type="OrthoDB" id="10508852at2759"/>
<comment type="caution">
    <text evidence="1">The sequence shown here is derived from an EMBL/GenBank/DDBJ whole genome shotgun (WGS) entry which is preliminary data.</text>
</comment>
<name>A0A9N9NYY2_9GLOM</name>
<gene>
    <name evidence="1" type="ORF">DERYTH_LOCUS18877</name>
</gene>
<organism evidence="1 2">
    <name type="scientific">Dentiscutata erythropus</name>
    <dbReference type="NCBI Taxonomy" id="1348616"/>
    <lineage>
        <taxon>Eukaryota</taxon>
        <taxon>Fungi</taxon>
        <taxon>Fungi incertae sedis</taxon>
        <taxon>Mucoromycota</taxon>
        <taxon>Glomeromycotina</taxon>
        <taxon>Glomeromycetes</taxon>
        <taxon>Diversisporales</taxon>
        <taxon>Gigasporaceae</taxon>
        <taxon>Dentiscutata</taxon>
    </lineage>
</organism>
<dbReference type="AlphaFoldDB" id="A0A9N9NYY2"/>